<proteinExistence type="predicted"/>
<reference evidence="1" key="1">
    <citation type="submission" date="2018-12" db="EMBL/GenBank/DDBJ databases">
        <title>Novel natural products biosynthetic potential of the class Ktedonobacteria.</title>
        <authorList>
            <person name="Zheng Y."/>
            <person name="Saitou A."/>
            <person name="Wang C.M."/>
            <person name="Toyoda A."/>
            <person name="Minakuchi Y."/>
            <person name="Sekiguchi Y."/>
            <person name="Ueda K."/>
            <person name="Takano H."/>
            <person name="Sakai Y."/>
            <person name="Yokota A."/>
            <person name="Yabe S."/>
        </authorList>
    </citation>
    <scope>NUCLEOTIDE SEQUENCE</scope>
    <source>
        <strain evidence="1">A3-2</strain>
    </source>
</reference>
<protein>
    <submittedName>
        <fullName evidence="1">Uncharacterized protein</fullName>
    </submittedName>
</protein>
<name>A0A455T070_9CHLR</name>
<organism evidence="1">
    <name type="scientific">Thermogemmatispora argillosa</name>
    <dbReference type="NCBI Taxonomy" id="2045280"/>
    <lineage>
        <taxon>Bacteria</taxon>
        <taxon>Bacillati</taxon>
        <taxon>Chloroflexota</taxon>
        <taxon>Ktedonobacteria</taxon>
        <taxon>Thermogemmatisporales</taxon>
        <taxon>Thermogemmatisporaceae</taxon>
        <taxon>Thermogemmatispora</taxon>
    </lineage>
</organism>
<accession>A0A455T070</accession>
<sequence length="102" mass="11943">MINFLQRQGATHIYADYWTCDRLAFLSTERILCSVLDAGLRPGLDRYPPYRSLVEATLSPPYYVFPIGSPQDLRLQQLIALGYDYHRLTYLNYALYESFIRI</sequence>
<dbReference type="AlphaFoldDB" id="A0A455T070"/>
<dbReference type="EMBL" id="AP019377">
    <property type="protein sequence ID" value="BBH93320.1"/>
    <property type="molecule type" value="Genomic_DNA"/>
</dbReference>
<gene>
    <name evidence="1" type="ORF">KTA_15190</name>
</gene>
<evidence type="ECO:0000313" key="1">
    <source>
        <dbReference type="EMBL" id="BBH93320.1"/>
    </source>
</evidence>